<name>A0A939JPV8_9ACTN</name>
<evidence type="ECO:0008006" key="5">
    <source>
        <dbReference type="Google" id="ProtNLM"/>
    </source>
</evidence>
<evidence type="ECO:0000313" key="3">
    <source>
        <dbReference type="EMBL" id="MBO0656786.1"/>
    </source>
</evidence>
<keyword evidence="4" id="KW-1185">Reference proteome</keyword>
<dbReference type="PROSITE" id="PS51318">
    <property type="entry name" value="TAT"/>
    <property type="match status" value="1"/>
</dbReference>
<evidence type="ECO:0000313" key="4">
    <source>
        <dbReference type="Proteomes" id="UP000664781"/>
    </source>
</evidence>
<reference evidence="3" key="1">
    <citation type="submission" date="2021-03" db="EMBL/GenBank/DDBJ databases">
        <title>Streptomyces strains.</title>
        <authorList>
            <person name="Lund M.B."/>
            <person name="Toerring T."/>
        </authorList>
    </citation>
    <scope>NUCLEOTIDE SEQUENCE</scope>
    <source>
        <strain evidence="3">JCM 4242</strain>
    </source>
</reference>
<proteinExistence type="predicted"/>
<feature type="region of interest" description="Disordered" evidence="1">
    <location>
        <begin position="73"/>
        <end position="95"/>
    </location>
</feature>
<gene>
    <name evidence="3" type="ORF">J1792_29815</name>
</gene>
<feature type="chain" id="PRO_5036703693" description="Ig-like domain-containing protein" evidence="2">
    <location>
        <begin position="34"/>
        <end position="230"/>
    </location>
</feature>
<sequence>MSPHTPRRGHTLAAGLAVTAALALAAGTGTASAAPATDDAGPTTVTPAGHAFTATLNGEVSFRAGSLTVTCTASSSAPSDGSGNNHVPAAPGNTNPAGPVVSKANAPTYSGCSASLPGVDITIATSGDWDISMQHGTPSTASLTAPARGMVLKSSGLASCTVTAAPDAPAVIPAAFANGTPSQITVTDVSVPVTVEGGFGCPTTARTAVFNATYDITDVTDPNSQIVVSG</sequence>
<organism evidence="3 4">
    <name type="scientific">Streptomyces triculaminicus</name>
    <dbReference type="NCBI Taxonomy" id="2816232"/>
    <lineage>
        <taxon>Bacteria</taxon>
        <taxon>Bacillati</taxon>
        <taxon>Actinomycetota</taxon>
        <taxon>Actinomycetes</taxon>
        <taxon>Kitasatosporales</taxon>
        <taxon>Streptomycetaceae</taxon>
        <taxon>Streptomyces</taxon>
    </lineage>
</organism>
<dbReference type="EMBL" id="JAFMOF010000005">
    <property type="protein sequence ID" value="MBO0656786.1"/>
    <property type="molecule type" value="Genomic_DNA"/>
</dbReference>
<evidence type="ECO:0000256" key="1">
    <source>
        <dbReference type="SAM" id="MobiDB-lite"/>
    </source>
</evidence>
<accession>A0A939JPV8</accession>
<feature type="compositionally biased region" description="Polar residues" evidence="1">
    <location>
        <begin position="73"/>
        <end position="85"/>
    </location>
</feature>
<protein>
    <recommendedName>
        <fullName evidence="5">Ig-like domain-containing protein</fullName>
    </recommendedName>
</protein>
<evidence type="ECO:0000256" key="2">
    <source>
        <dbReference type="SAM" id="SignalP"/>
    </source>
</evidence>
<dbReference type="AlphaFoldDB" id="A0A939JPV8"/>
<dbReference type="InterPro" id="IPR006311">
    <property type="entry name" value="TAT_signal"/>
</dbReference>
<feature type="signal peptide" evidence="2">
    <location>
        <begin position="1"/>
        <end position="33"/>
    </location>
</feature>
<comment type="caution">
    <text evidence="3">The sequence shown here is derived from an EMBL/GenBank/DDBJ whole genome shotgun (WGS) entry which is preliminary data.</text>
</comment>
<dbReference type="RefSeq" id="WP_207248589.1">
    <property type="nucleotide sequence ID" value="NZ_JAFMOF010000005.1"/>
</dbReference>
<dbReference type="Proteomes" id="UP000664781">
    <property type="component" value="Unassembled WGS sequence"/>
</dbReference>
<keyword evidence="2" id="KW-0732">Signal</keyword>